<dbReference type="InterPro" id="IPR051475">
    <property type="entry name" value="Diverse_Ion_Transporter"/>
</dbReference>
<protein>
    <submittedName>
        <fullName evidence="10">Membrane protein</fullName>
    </submittedName>
</protein>
<keyword evidence="6 8" id="KW-1133">Transmembrane helix</keyword>
<feature type="transmembrane region" description="Helical" evidence="8">
    <location>
        <begin position="401"/>
        <end position="422"/>
    </location>
</feature>
<dbReference type="EMBL" id="BSDY01000002">
    <property type="protein sequence ID" value="GLI54991.1"/>
    <property type="molecule type" value="Genomic_DNA"/>
</dbReference>
<feature type="transmembrane region" description="Helical" evidence="8">
    <location>
        <begin position="230"/>
        <end position="261"/>
    </location>
</feature>
<name>A0A9W6LL64_9FUSO</name>
<dbReference type="RefSeq" id="WP_281833218.1">
    <property type="nucleotide sequence ID" value="NZ_BSDY01000002.1"/>
</dbReference>
<dbReference type="PRINTS" id="PR00758">
    <property type="entry name" value="ARSENICPUMP"/>
</dbReference>
<feature type="transmembrane region" description="Helical" evidence="8">
    <location>
        <begin position="94"/>
        <end position="127"/>
    </location>
</feature>
<keyword evidence="4" id="KW-1003">Cell membrane</keyword>
<feature type="transmembrane region" description="Helical" evidence="8">
    <location>
        <begin position="281"/>
        <end position="303"/>
    </location>
</feature>
<evidence type="ECO:0000256" key="3">
    <source>
        <dbReference type="ARBA" id="ARBA00022448"/>
    </source>
</evidence>
<evidence type="ECO:0000313" key="10">
    <source>
        <dbReference type="EMBL" id="GLI54991.1"/>
    </source>
</evidence>
<comment type="similarity">
    <text evidence="2">Belongs to the CitM (TC 2.A.11) transporter family.</text>
</comment>
<evidence type="ECO:0000256" key="7">
    <source>
        <dbReference type="ARBA" id="ARBA00023136"/>
    </source>
</evidence>
<dbReference type="GO" id="GO:0005886">
    <property type="term" value="C:plasma membrane"/>
    <property type="evidence" value="ECO:0007669"/>
    <property type="project" value="UniProtKB-SubCell"/>
</dbReference>
<feature type="domain" description="Citrate transporter-like" evidence="9">
    <location>
        <begin position="17"/>
        <end position="367"/>
    </location>
</feature>
<feature type="transmembrane region" description="Helical" evidence="8">
    <location>
        <begin position="6"/>
        <end position="21"/>
    </location>
</feature>
<feature type="transmembrane region" description="Helical" evidence="8">
    <location>
        <begin position="315"/>
        <end position="340"/>
    </location>
</feature>
<keyword evidence="3" id="KW-0813">Transport</keyword>
<reference evidence="10" key="1">
    <citation type="submission" date="2022-12" db="EMBL/GenBank/DDBJ databases">
        <title>Reference genome sequencing for broad-spectrum identification of bacterial and archaeal isolates by mass spectrometry.</title>
        <authorList>
            <person name="Sekiguchi Y."/>
            <person name="Tourlousse D.M."/>
        </authorList>
    </citation>
    <scope>NUCLEOTIDE SEQUENCE</scope>
    <source>
        <strain evidence="10">10succ1</strain>
    </source>
</reference>
<evidence type="ECO:0000256" key="6">
    <source>
        <dbReference type="ARBA" id="ARBA00022989"/>
    </source>
</evidence>
<dbReference type="InterPro" id="IPR004680">
    <property type="entry name" value="Cit_transptr-like_dom"/>
</dbReference>
<dbReference type="Proteomes" id="UP001144471">
    <property type="component" value="Unassembled WGS sequence"/>
</dbReference>
<evidence type="ECO:0000313" key="11">
    <source>
        <dbReference type="Proteomes" id="UP001144471"/>
    </source>
</evidence>
<dbReference type="InterPro" id="IPR000802">
    <property type="entry name" value="Arsenical_pump_ArsB"/>
</dbReference>
<evidence type="ECO:0000259" key="9">
    <source>
        <dbReference type="Pfam" id="PF03600"/>
    </source>
</evidence>
<sequence length="425" mass="46133">MDFSLVVALIVFITTFYFIITEKIPRSVAAVIGGGAVVFFRIIDEHEALHAIGINLEIIFLLMGLMIIVNIMSETGIFQWVAIKMAQAARGEPIKIMILLGIASAVASAFLDNVTTILLIFPISILIAEELKLDSLPFLLTEIFAVNLGGAATLVGDPPNLIIGSKADFGFNDFLINMGPLVIINMVVFLLTMVFFFRKKLVVSRVLKAKIMEMDADRVIKDRVLLKKSLAVFALVIIGFITNVVTHFGLAVISISGAIVLVLITKKDPDHIYSQIEWPTLFFFAGLFIIVDALAATGIISSAGQEIVKLTRGNIKYTAVFTVLSSTALAPLLGAMPYTISFVKVLGELTTHLPGNTDPLWWALSMGACFGGNMTLIGSAANVVGASMAEKAGTPISFIKFFRYGVIVTLQSTILSLIYLILRYF</sequence>
<keyword evidence="7 8" id="KW-0472">Membrane</keyword>
<keyword evidence="5 8" id="KW-0812">Transmembrane</keyword>
<comment type="caution">
    <text evidence="10">The sequence shown here is derived from an EMBL/GenBank/DDBJ whole genome shotgun (WGS) entry which is preliminary data.</text>
</comment>
<feature type="transmembrane region" description="Helical" evidence="8">
    <location>
        <begin position="174"/>
        <end position="197"/>
    </location>
</feature>
<feature type="transmembrane region" description="Helical" evidence="8">
    <location>
        <begin position="360"/>
        <end position="389"/>
    </location>
</feature>
<organism evidence="10 11">
    <name type="scientific">Propionigenium maris DSM 9537</name>
    <dbReference type="NCBI Taxonomy" id="1123000"/>
    <lineage>
        <taxon>Bacteria</taxon>
        <taxon>Fusobacteriati</taxon>
        <taxon>Fusobacteriota</taxon>
        <taxon>Fusobacteriia</taxon>
        <taxon>Fusobacteriales</taxon>
        <taxon>Fusobacteriaceae</taxon>
        <taxon>Propionigenium</taxon>
    </lineage>
</organism>
<evidence type="ECO:0000256" key="4">
    <source>
        <dbReference type="ARBA" id="ARBA00022475"/>
    </source>
</evidence>
<gene>
    <name evidence="10" type="ORF">PM10SUCC1_05060</name>
</gene>
<dbReference type="PANTHER" id="PTHR43568">
    <property type="entry name" value="P PROTEIN"/>
    <property type="match status" value="1"/>
</dbReference>
<evidence type="ECO:0000256" key="5">
    <source>
        <dbReference type="ARBA" id="ARBA00022692"/>
    </source>
</evidence>
<proteinExistence type="inferred from homology"/>
<evidence type="ECO:0000256" key="8">
    <source>
        <dbReference type="SAM" id="Phobius"/>
    </source>
</evidence>
<evidence type="ECO:0000256" key="2">
    <source>
        <dbReference type="ARBA" id="ARBA00009843"/>
    </source>
</evidence>
<dbReference type="PANTHER" id="PTHR43568:SF1">
    <property type="entry name" value="P PROTEIN"/>
    <property type="match status" value="1"/>
</dbReference>
<dbReference type="Pfam" id="PF03600">
    <property type="entry name" value="CitMHS"/>
    <property type="match status" value="1"/>
</dbReference>
<feature type="transmembrane region" description="Helical" evidence="8">
    <location>
        <begin position="28"/>
        <end position="43"/>
    </location>
</feature>
<dbReference type="GO" id="GO:0015105">
    <property type="term" value="F:arsenite transmembrane transporter activity"/>
    <property type="evidence" value="ECO:0007669"/>
    <property type="project" value="InterPro"/>
</dbReference>
<evidence type="ECO:0000256" key="1">
    <source>
        <dbReference type="ARBA" id="ARBA00004651"/>
    </source>
</evidence>
<keyword evidence="11" id="KW-1185">Reference proteome</keyword>
<accession>A0A9W6LL64</accession>
<dbReference type="CDD" id="cd01116">
    <property type="entry name" value="P_permease"/>
    <property type="match status" value="1"/>
</dbReference>
<comment type="subcellular location">
    <subcellularLocation>
        <location evidence="1">Cell membrane</location>
        <topology evidence="1">Multi-pass membrane protein</topology>
    </subcellularLocation>
</comment>
<dbReference type="AlphaFoldDB" id="A0A9W6LL64"/>
<feature type="transmembrane region" description="Helical" evidence="8">
    <location>
        <begin position="49"/>
        <end position="73"/>
    </location>
</feature>